<dbReference type="EMBL" id="BMVP01000002">
    <property type="protein sequence ID" value="GHB45657.1"/>
    <property type="molecule type" value="Genomic_DNA"/>
</dbReference>
<feature type="compositionally biased region" description="Low complexity" evidence="1">
    <location>
        <begin position="254"/>
        <end position="283"/>
    </location>
</feature>
<reference evidence="5" key="1">
    <citation type="journal article" date="2019" name="Int. J. Syst. Evol. Microbiol.">
        <title>The Global Catalogue of Microorganisms (GCM) 10K type strain sequencing project: providing services to taxonomists for standard genome sequencing and annotation.</title>
        <authorList>
            <consortium name="The Broad Institute Genomics Platform"/>
            <consortium name="The Broad Institute Genome Sequencing Center for Infectious Disease"/>
            <person name="Wu L."/>
            <person name="Ma J."/>
        </authorList>
    </citation>
    <scope>NUCLEOTIDE SEQUENCE [LARGE SCALE GENOMIC DNA]</scope>
    <source>
        <strain evidence="5">JCM 4738</strain>
    </source>
</reference>
<feature type="chain" id="PRO_5047203640" description="Gram-positive cocci surface proteins LPxTG domain-containing protein" evidence="3">
    <location>
        <begin position="28"/>
        <end position="345"/>
    </location>
</feature>
<name>A0ABQ3ENW4_9ACTN</name>
<evidence type="ECO:0008006" key="6">
    <source>
        <dbReference type="Google" id="ProtNLM"/>
    </source>
</evidence>
<feature type="signal peptide" evidence="3">
    <location>
        <begin position="1"/>
        <end position="27"/>
    </location>
</feature>
<evidence type="ECO:0000256" key="2">
    <source>
        <dbReference type="SAM" id="Phobius"/>
    </source>
</evidence>
<feature type="region of interest" description="Disordered" evidence="1">
    <location>
        <begin position="214"/>
        <end position="283"/>
    </location>
</feature>
<evidence type="ECO:0000256" key="3">
    <source>
        <dbReference type="SAM" id="SignalP"/>
    </source>
</evidence>
<keyword evidence="5" id="KW-1185">Reference proteome</keyword>
<dbReference type="RefSeq" id="WP_190183130.1">
    <property type="nucleotide sequence ID" value="NZ_BMVP01000002.1"/>
</dbReference>
<sequence length="345" mass="34589">MRSALRTSIVTAALAGALLAPAATALAAPAPQTAAGTAATGSVSDEGRYTGEPVYIGKGLVAVLRNGAEGPEAWIRAVGPNWKPGDDYMVRVVAVVDRTHPALAANGLQLRLTKAETAAPVLVVTTDGVAKSYPLPKGKTGPVCGTETKEVALGGALFADVAMSTAGPEVTIRTDVTDNWRHLDRTFPALPASDGIIARIVNPSGAAPIFEWKAQGGDTPLGRTAFPALPKGCKPDYKVTEGQGTDKPAPKPSPSAATPSAATPSTATPSTAAKPAAPADVKPVADVKPQTGAQTVVVPQGPVAAGAEIAAEETGNATTVAAGAGLAAVLAAVGAAFLIRRRAQR</sequence>
<dbReference type="Proteomes" id="UP000642673">
    <property type="component" value="Unassembled WGS sequence"/>
</dbReference>
<organism evidence="4 5">
    <name type="scientific">Streptomyces cirratus</name>
    <dbReference type="NCBI Taxonomy" id="68187"/>
    <lineage>
        <taxon>Bacteria</taxon>
        <taxon>Bacillati</taxon>
        <taxon>Actinomycetota</taxon>
        <taxon>Actinomycetes</taxon>
        <taxon>Kitasatosporales</taxon>
        <taxon>Streptomycetaceae</taxon>
        <taxon>Streptomyces</taxon>
    </lineage>
</organism>
<gene>
    <name evidence="4" type="ORF">GCM10010347_13980</name>
</gene>
<evidence type="ECO:0000313" key="5">
    <source>
        <dbReference type="Proteomes" id="UP000642673"/>
    </source>
</evidence>
<evidence type="ECO:0000313" key="4">
    <source>
        <dbReference type="EMBL" id="GHB45657.1"/>
    </source>
</evidence>
<keyword evidence="2" id="KW-1133">Transmembrane helix</keyword>
<keyword evidence="2" id="KW-0812">Transmembrane</keyword>
<keyword evidence="2" id="KW-0472">Membrane</keyword>
<accession>A0ABQ3ENW4</accession>
<proteinExistence type="predicted"/>
<keyword evidence="3" id="KW-0732">Signal</keyword>
<comment type="caution">
    <text evidence="4">The sequence shown here is derived from an EMBL/GenBank/DDBJ whole genome shotgun (WGS) entry which is preliminary data.</text>
</comment>
<evidence type="ECO:0000256" key="1">
    <source>
        <dbReference type="SAM" id="MobiDB-lite"/>
    </source>
</evidence>
<protein>
    <recommendedName>
        <fullName evidence="6">Gram-positive cocci surface proteins LPxTG domain-containing protein</fullName>
    </recommendedName>
</protein>
<feature type="transmembrane region" description="Helical" evidence="2">
    <location>
        <begin position="320"/>
        <end position="339"/>
    </location>
</feature>